<evidence type="ECO:0000313" key="2">
    <source>
        <dbReference type="EMBL" id="NMQ18416.1"/>
    </source>
</evidence>
<organism evidence="2 3">
    <name type="scientific">Candidatus Competibacter phosphatis</name>
    <dbReference type="NCBI Taxonomy" id="221280"/>
    <lineage>
        <taxon>Bacteria</taxon>
        <taxon>Pseudomonadati</taxon>
        <taxon>Pseudomonadota</taxon>
        <taxon>Gammaproteobacteria</taxon>
        <taxon>Candidatus Competibacteraceae</taxon>
        <taxon>Candidatus Competibacter</taxon>
    </lineage>
</organism>
<name>A0ABX1TGB3_9GAMM</name>
<gene>
    <name evidence="2" type="ORF">E4P82_03890</name>
</gene>
<sequence>MADLVPTAAALTVSVLARRRWLNLALLGLVGGLATLAWLESRQERLTGVPALLDLPPVRIERIAVERPSQADLAFKRSGGRWWMAAPESGLANPILLNPIMDLAGAHCPLRYAVTELDLKALQLDPPRLRLWLNDWEIRFGATSPTDGLRYLQIGATVSLCPDRLYSLLTSAAASFRAPPIGSSTSSGARGE</sequence>
<evidence type="ECO:0000256" key="1">
    <source>
        <dbReference type="SAM" id="Phobius"/>
    </source>
</evidence>
<reference evidence="2 3" key="1">
    <citation type="submission" date="2019-03" db="EMBL/GenBank/DDBJ databases">
        <title>Metabolic reconstructions from genomes of highly enriched 'Candidatus Accumulibacter' and 'Candidatus Competibacter' bioreactor populations.</title>
        <authorList>
            <person name="Annavajhala M.K."/>
            <person name="Welles L."/>
            <person name="Abbas B."/>
            <person name="Sorokin D."/>
            <person name="Park H."/>
            <person name="Van Loosdrecht M."/>
            <person name="Chandran K."/>
        </authorList>
    </citation>
    <scope>NUCLEOTIDE SEQUENCE [LARGE SCALE GENOMIC DNA]</scope>
    <source>
        <strain evidence="2 3">SBR_G</strain>
    </source>
</reference>
<evidence type="ECO:0000313" key="3">
    <source>
        <dbReference type="Proteomes" id="UP000760480"/>
    </source>
</evidence>
<keyword evidence="1" id="KW-0472">Membrane</keyword>
<protein>
    <recommendedName>
        <fullName evidence="4">DUF4340 domain-containing protein</fullName>
    </recommendedName>
</protein>
<dbReference type="RefSeq" id="WP_169247666.1">
    <property type="nucleotide sequence ID" value="NZ_SPMZ01000011.1"/>
</dbReference>
<dbReference type="Proteomes" id="UP000760480">
    <property type="component" value="Unassembled WGS sequence"/>
</dbReference>
<dbReference type="EMBL" id="SPMZ01000011">
    <property type="protein sequence ID" value="NMQ18416.1"/>
    <property type="molecule type" value="Genomic_DNA"/>
</dbReference>
<keyword evidence="1" id="KW-0812">Transmembrane</keyword>
<accession>A0ABX1TGB3</accession>
<proteinExistence type="predicted"/>
<keyword evidence="3" id="KW-1185">Reference proteome</keyword>
<feature type="transmembrane region" description="Helical" evidence="1">
    <location>
        <begin position="20"/>
        <end position="39"/>
    </location>
</feature>
<keyword evidence="1" id="KW-1133">Transmembrane helix</keyword>
<evidence type="ECO:0008006" key="4">
    <source>
        <dbReference type="Google" id="ProtNLM"/>
    </source>
</evidence>
<comment type="caution">
    <text evidence="2">The sequence shown here is derived from an EMBL/GenBank/DDBJ whole genome shotgun (WGS) entry which is preliminary data.</text>
</comment>